<keyword evidence="12" id="KW-1185">Reference proteome</keyword>
<dbReference type="SMART" id="SM00415">
    <property type="entry name" value="HSF"/>
    <property type="match status" value="1"/>
</dbReference>
<proteinExistence type="inferred from homology"/>
<sequence>MASTKPKALALTRVRPAIQAAPTTNRIPAFLNKLYQMVGDAETNHLIEWADDGDSFYVYNQEQFARDVLPHWFKHQNFASFVRQLNMYGFHKVPHLQQGVLKSDADAEYWNFEHVNFRRDQPDLLCLIQRKKSANVPDEDKAGDGGNAAHPTSANGQMLDLQSIVNGISTIKRHQTAISAELSDLRRSNELLWKESEAARARHQKQQDTINRIVKFLAGVFGNHVGVKDDVVAVSAASPSRVVVPRRQSRLMIEGAAADPTVESPAPYATIETPISIASPIEPGSPKAMSANFDSPVSAPITLTPEITNHDVISTQSQYPDMDEYAMTPSRSPNPDIDNIIQNTLSNMTPAQIQQLFNSITMPATYTEPVPGGSEQQLPPPQDSSSLMSYQPPIDFSQFAAPFSLLESPQPPSVDPSFSEKVDKSWKAAQDIEHDVDAVDSRINNLFQQFQLPGDGSIPTFDGTDPTAERELFQTFLHGMDEPMIDTAAPSTAFLDEIPDGTHSPVAEILQDMPGIQGKKRKSAAGLVEPIGRSPEAPAKRRKEK</sequence>
<evidence type="ECO:0000256" key="8">
    <source>
        <dbReference type="RuleBase" id="RU004020"/>
    </source>
</evidence>
<comment type="subcellular location">
    <subcellularLocation>
        <location evidence="1">Nucleus</location>
    </subcellularLocation>
</comment>
<keyword evidence="5" id="KW-0804">Transcription</keyword>
<dbReference type="Proteomes" id="UP000613580">
    <property type="component" value="Unassembled WGS sequence"/>
</dbReference>
<evidence type="ECO:0000256" key="6">
    <source>
        <dbReference type="ARBA" id="ARBA00023242"/>
    </source>
</evidence>
<dbReference type="InterPro" id="IPR000232">
    <property type="entry name" value="HSF_DNA-bd"/>
</dbReference>
<dbReference type="EMBL" id="JACAZE010000001">
    <property type="protein sequence ID" value="KAF7322780.1"/>
    <property type="molecule type" value="Genomic_DNA"/>
</dbReference>
<reference evidence="11" key="1">
    <citation type="submission" date="2020-05" db="EMBL/GenBank/DDBJ databases">
        <title>Mycena genomes resolve the evolution of fungal bioluminescence.</title>
        <authorList>
            <person name="Tsai I.J."/>
        </authorList>
    </citation>
    <scope>NUCLEOTIDE SEQUENCE</scope>
    <source>
        <strain evidence="11">110903Hualien_Pintung</strain>
    </source>
</reference>
<dbReference type="PROSITE" id="PS00434">
    <property type="entry name" value="HSF_DOMAIN"/>
    <property type="match status" value="1"/>
</dbReference>
<evidence type="ECO:0000256" key="5">
    <source>
        <dbReference type="ARBA" id="ARBA00023163"/>
    </source>
</evidence>
<comment type="similarity">
    <text evidence="2 8">Belongs to the HSF family.</text>
</comment>
<keyword evidence="6" id="KW-0539">Nucleus</keyword>
<evidence type="ECO:0000256" key="7">
    <source>
        <dbReference type="ARBA" id="ARBA00062171"/>
    </source>
</evidence>
<evidence type="ECO:0000256" key="4">
    <source>
        <dbReference type="ARBA" id="ARBA00023125"/>
    </source>
</evidence>
<dbReference type="GO" id="GO:0003700">
    <property type="term" value="F:DNA-binding transcription factor activity"/>
    <property type="evidence" value="ECO:0007669"/>
    <property type="project" value="InterPro"/>
</dbReference>
<dbReference type="PANTHER" id="PTHR10015">
    <property type="entry name" value="HEAT SHOCK TRANSCRIPTION FACTOR"/>
    <property type="match status" value="1"/>
</dbReference>
<evidence type="ECO:0000313" key="11">
    <source>
        <dbReference type="EMBL" id="KAF7322780.1"/>
    </source>
</evidence>
<comment type="caution">
    <text evidence="11">The sequence shown here is derived from an EMBL/GenBank/DDBJ whole genome shotgun (WGS) entry which is preliminary data.</text>
</comment>
<dbReference type="PRINTS" id="PR00056">
    <property type="entry name" value="HSFDOMAIN"/>
</dbReference>
<evidence type="ECO:0000313" key="12">
    <source>
        <dbReference type="Proteomes" id="UP000613580"/>
    </source>
</evidence>
<dbReference type="Gene3D" id="1.10.10.10">
    <property type="entry name" value="Winged helix-like DNA-binding domain superfamily/Winged helix DNA-binding domain"/>
    <property type="match status" value="1"/>
</dbReference>
<comment type="subunit">
    <text evidence="7">Homotrimer. Homotrimerization increases the affinity of HSF1 to DNA. Interacts with transcriptional coregulator SSA1 on chromatin.</text>
</comment>
<dbReference type="SUPFAM" id="SSF46785">
    <property type="entry name" value="Winged helix' DNA-binding domain"/>
    <property type="match status" value="1"/>
</dbReference>
<evidence type="ECO:0000256" key="3">
    <source>
        <dbReference type="ARBA" id="ARBA00023015"/>
    </source>
</evidence>
<dbReference type="OrthoDB" id="60033at2759"/>
<name>A0A8H6TW17_MYCCL</name>
<keyword evidence="4" id="KW-0238">DNA-binding</keyword>
<dbReference type="InterPro" id="IPR036388">
    <property type="entry name" value="WH-like_DNA-bd_sf"/>
</dbReference>
<dbReference type="AlphaFoldDB" id="A0A8H6TW17"/>
<dbReference type="GO" id="GO:0043565">
    <property type="term" value="F:sequence-specific DNA binding"/>
    <property type="evidence" value="ECO:0007669"/>
    <property type="project" value="InterPro"/>
</dbReference>
<dbReference type="Pfam" id="PF00447">
    <property type="entry name" value="HSF_DNA-bind"/>
    <property type="match status" value="1"/>
</dbReference>
<organism evidence="11 12">
    <name type="scientific">Mycena chlorophos</name>
    <name type="common">Agaric fungus</name>
    <name type="synonym">Agaricus chlorophos</name>
    <dbReference type="NCBI Taxonomy" id="658473"/>
    <lineage>
        <taxon>Eukaryota</taxon>
        <taxon>Fungi</taxon>
        <taxon>Dikarya</taxon>
        <taxon>Basidiomycota</taxon>
        <taxon>Agaricomycotina</taxon>
        <taxon>Agaricomycetes</taxon>
        <taxon>Agaricomycetidae</taxon>
        <taxon>Agaricales</taxon>
        <taxon>Marasmiineae</taxon>
        <taxon>Mycenaceae</taxon>
        <taxon>Mycena</taxon>
    </lineage>
</organism>
<dbReference type="GO" id="GO:0005634">
    <property type="term" value="C:nucleus"/>
    <property type="evidence" value="ECO:0007669"/>
    <property type="project" value="UniProtKB-SubCell"/>
</dbReference>
<evidence type="ECO:0000256" key="9">
    <source>
        <dbReference type="SAM" id="MobiDB-lite"/>
    </source>
</evidence>
<evidence type="ECO:0000256" key="1">
    <source>
        <dbReference type="ARBA" id="ARBA00004123"/>
    </source>
</evidence>
<feature type="region of interest" description="Disordered" evidence="9">
    <location>
        <begin position="364"/>
        <end position="387"/>
    </location>
</feature>
<gene>
    <name evidence="11" type="ORF">HMN09_00057300</name>
</gene>
<dbReference type="FunFam" id="1.10.10.10:FF:000027">
    <property type="entry name" value="Heat shock transcription factor 1"/>
    <property type="match status" value="1"/>
</dbReference>
<protein>
    <submittedName>
        <fullName evidence="11">Transcriptional factor</fullName>
    </submittedName>
</protein>
<feature type="region of interest" description="Disordered" evidence="9">
    <location>
        <begin position="513"/>
        <end position="545"/>
    </location>
</feature>
<evidence type="ECO:0000256" key="2">
    <source>
        <dbReference type="ARBA" id="ARBA00006403"/>
    </source>
</evidence>
<dbReference type="PANTHER" id="PTHR10015:SF427">
    <property type="entry name" value="HEAT SHOCK FACTOR PROTEIN"/>
    <property type="match status" value="1"/>
</dbReference>
<evidence type="ECO:0000259" key="10">
    <source>
        <dbReference type="PROSITE" id="PS00434"/>
    </source>
</evidence>
<feature type="domain" description="HSF-type DNA-binding" evidence="10">
    <location>
        <begin position="69"/>
        <end position="93"/>
    </location>
</feature>
<keyword evidence="3" id="KW-0805">Transcription regulation</keyword>
<accession>A0A8H6TW17</accession>
<dbReference type="InterPro" id="IPR036390">
    <property type="entry name" value="WH_DNA-bd_sf"/>
</dbReference>